<organism evidence="2 3">
    <name type="scientific">Adhaeribacter terreus</name>
    <dbReference type="NCBI Taxonomy" id="529703"/>
    <lineage>
        <taxon>Bacteria</taxon>
        <taxon>Pseudomonadati</taxon>
        <taxon>Bacteroidota</taxon>
        <taxon>Cytophagia</taxon>
        <taxon>Cytophagales</taxon>
        <taxon>Hymenobacteraceae</taxon>
        <taxon>Adhaeribacter</taxon>
    </lineage>
</organism>
<protein>
    <submittedName>
        <fullName evidence="2">T9SS type A sorting domain-containing protein</fullName>
    </submittedName>
</protein>
<name>A0ABW0E8A4_9BACT</name>
<dbReference type="RefSeq" id="WP_378015838.1">
    <property type="nucleotide sequence ID" value="NZ_JBHSKT010000001.1"/>
</dbReference>
<dbReference type="InterPro" id="IPR026444">
    <property type="entry name" value="Secre_tail"/>
</dbReference>
<feature type="domain" description="Secretion system C-terminal sorting" evidence="1">
    <location>
        <begin position="2048"/>
        <end position="2121"/>
    </location>
</feature>
<evidence type="ECO:0000313" key="2">
    <source>
        <dbReference type="EMBL" id="MFC5269461.1"/>
    </source>
</evidence>
<sequence>MQNSLQTLKLLRYNGRAVFYPENKRSQKLLFSSVKQRLLLLFLSFLPLFNLQAQTTITAKNSGNWGDASTWDNGVPTAADNVIIPDNQQVTLNTTGACANLTINSLGTLTCNSNTLEIGKNGGDNKTLTVNGTLSLSGTTTLNLNGNVVFNTSSTFNMSGGNFNIDGNDGISQATSVATGTHLFDIPNNITANVSGGIITFIDPPFAGSTSMTLHYNGTINMNWTGNTMNFGNGISTTAGPTNGFNVNTKDGTGYLVLGDVNINDGNNIATRIVTGPTAAEPTSDAFNIGGNLTISANSELRQLVVNGAKLTVGGNLINNGTLTTFAFLEFSAGNDPSINPQTLSGTGTFRQGTASPVVSNFHKMIINNTNPGGLTIAVNNLVIKNQLEFINGLVYLGNNNLIFGDQGFIGGTGTLGTTNMIVLGTGEVKKIVNNSFTGVKTASFTYPVGKVNSATNILEYSPVTLTFTANNTIRTIGVKIKDSKHPSMDLGGTQTDYLNRYWIFSDDQAGVGTYSYNVATFKYPSTDVQGTEANIKLNRWNGTKWTQYTSSAASNTLSIPTSPILNQTTAPLGGSDFTGRVSPPETYYWKGTTTDYALATNWTPDRNTPASNDILIFNNGVSNTVTNVSTETIGKLSVSNNTTVLLQSSTTRTLTIGGETGDDLEIMSGSTLNLNSGSLTLAFSAGTTGTIEGTLTVATTANIFNATNATITVTGTGIINNGGSITATATTLLLNSGAIYNHTRNGGTVPALGFDANSNVNITGITNSGPFLPSSVGNFNWNCTSQTSAISITSGFNTINGNFTVTSTGSTGSIVLPVTLTVNGDLNQTSGTINLRSTTGASTLNLKKDLNQTGGTITETSTGTPKIVFNGNTLQAINLSGTVINQINYEVNNAAGITLSSNMQVNDGATLTLTSGLLKLGNFDLTIGGTGNISAPAPSSASMVVINGTGQLKKSFAASATTNFTFPIGEENGTAEYSPVSLNLTNGATVRTIGVSVSNSTPPNLNSGSTATDYLNRYWTFTDNQTGNDTYSYTGNFEYLPADVVTSDANMKASRYDGSTWTQTVSGAASNVLSITAALTETTGPLNGSIFTGRTTSSGTYVWDGSESTDWFDPYNWDQNSLPGISDNVIINNAFVNQPVISISGGPVAINNLDLTAGSLTLNSGSEITVGGTFTYTSPATTNFDCNSTFTYASTNAQTIYALNYGNLISTGSAARTLANGTIFICGNFSPGTNTYSNSGNTIEFNGSSPQTIPAFEYNNLTSSSTGNRTLSGVVKIAGNFMPGANTYDVTGSTVEFNGAGAQTIPAFSYNNLSSSGGGNRTLPNSGTVQIAGTFSPGTETFHTFGSTVEFNGTGTFSIPVLTNANYNNLIISGAGPYSFGGNMTVEGDYTQTNGTVNVSNGAVNNTINFAGNLNLSGGTFRLISASNATGATVNIGTTALPKNLNISGNGSINMESLGSTNGVALLVITGDLNSNTTATNALDFGTGNVTNNEVQLAGNLNMSGTGKFNITTTSTYGPKGLVLNGTGIQILNSAVVYNEAQLTVNAGSTVKLGSNFNVAGTIISGFGRTRIVVAGTLDMAGYTMSADGSNNAAIVINAGGLLTTGNAAINGFASATIDWGGTIDLGTSQYTGIGNPNGNNGVYINGTLKTAKAEGLSGSTTTALVDPGLNTFGAGSTIEYNGSGAQTITARSDYQNLIISGNRGGANITLPAGIVGVAATFNPSATNVTWATTGNTLDFTGTTQTIPVFPYNDLTISGSGTKTLDGNITIPGNLTMNGSILETGANQINLSASATLTETSSSYITGNVKTADIDMNTAGSAYTFNGIGLALSPQGTNLPGLTSVRRVTGSPISANGNQGIGRYYEITAANNANLDVTMVFGYQDHEVGSLSEADLTLYKSANGSALWVNQGFTSRDLNANTVTLTGVTGFSVWTLGDLNAPLPVELVWFEAKKVGTDAELTWTTASEYNSQGFEIQVSTNGKEFRKIGFMESHNGNSMQQYRFTDVENGKSGIRYYRLKQIDFDGKVTYSASKTVRFEAEKLKISVYPNPFQHEINMAIHARETGNASLKLRELTGKTVMEQDVIVQKGNNKITIGLDTKMPAGVYFLQVQFGSELITTRLLKN</sequence>
<evidence type="ECO:0000259" key="1">
    <source>
        <dbReference type="Pfam" id="PF18962"/>
    </source>
</evidence>
<reference evidence="3" key="1">
    <citation type="journal article" date="2019" name="Int. J. Syst. Evol. Microbiol.">
        <title>The Global Catalogue of Microorganisms (GCM) 10K type strain sequencing project: providing services to taxonomists for standard genome sequencing and annotation.</title>
        <authorList>
            <consortium name="The Broad Institute Genomics Platform"/>
            <consortium name="The Broad Institute Genome Sequencing Center for Infectious Disease"/>
            <person name="Wu L."/>
            <person name="Ma J."/>
        </authorList>
    </citation>
    <scope>NUCLEOTIDE SEQUENCE [LARGE SCALE GENOMIC DNA]</scope>
    <source>
        <strain evidence="3">KACC 12602</strain>
    </source>
</reference>
<dbReference type="Pfam" id="PF18962">
    <property type="entry name" value="Por_Secre_tail"/>
    <property type="match status" value="1"/>
</dbReference>
<comment type="caution">
    <text evidence="2">The sequence shown here is derived from an EMBL/GenBank/DDBJ whole genome shotgun (WGS) entry which is preliminary data.</text>
</comment>
<gene>
    <name evidence="2" type="ORF">ACFPIB_02490</name>
</gene>
<evidence type="ECO:0000313" key="3">
    <source>
        <dbReference type="Proteomes" id="UP001596161"/>
    </source>
</evidence>
<dbReference type="NCBIfam" id="TIGR04183">
    <property type="entry name" value="Por_Secre_tail"/>
    <property type="match status" value="1"/>
</dbReference>
<proteinExistence type="predicted"/>
<dbReference type="Proteomes" id="UP001596161">
    <property type="component" value="Unassembled WGS sequence"/>
</dbReference>
<dbReference type="EMBL" id="JBHSKT010000001">
    <property type="protein sequence ID" value="MFC5269461.1"/>
    <property type="molecule type" value="Genomic_DNA"/>
</dbReference>
<accession>A0ABW0E8A4</accession>
<keyword evidence="3" id="KW-1185">Reference proteome</keyword>